<evidence type="ECO:0000313" key="2">
    <source>
        <dbReference type="Proteomes" id="UP001175211"/>
    </source>
</evidence>
<dbReference type="EMBL" id="JAUEPS010000057">
    <property type="protein sequence ID" value="KAK0443714.1"/>
    <property type="molecule type" value="Genomic_DNA"/>
</dbReference>
<keyword evidence="2" id="KW-1185">Reference proteome</keyword>
<reference evidence="1" key="1">
    <citation type="submission" date="2023-06" db="EMBL/GenBank/DDBJ databases">
        <authorList>
            <consortium name="Lawrence Berkeley National Laboratory"/>
            <person name="Ahrendt S."/>
            <person name="Sahu N."/>
            <person name="Indic B."/>
            <person name="Wong-Bajracharya J."/>
            <person name="Merenyi Z."/>
            <person name="Ke H.-M."/>
            <person name="Monk M."/>
            <person name="Kocsube S."/>
            <person name="Drula E."/>
            <person name="Lipzen A."/>
            <person name="Balint B."/>
            <person name="Henrissat B."/>
            <person name="Andreopoulos B."/>
            <person name="Martin F.M."/>
            <person name="Harder C.B."/>
            <person name="Rigling D."/>
            <person name="Ford K.L."/>
            <person name="Foster G.D."/>
            <person name="Pangilinan J."/>
            <person name="Papanicolaou A."/>
            <person name="Barry K."/>
            <person name="LaButti K."/>
            <person name="Viragh M."/>
            <person name="Koriabine M."/>
            <person name="Yan M."/>
            <person name="Riley R."/>
            <person name="Champramary S."/>
            <person name="Plett K.L."/>
            <person name="Tsai I.J."/>
            <person name="Slot J."/>
            <person name="Sipos G."/>
            <person name="Plett J."/>
            <person name="Nagy L.G."/>
            <person name="Grigoriev I.V."/>
        </authorList>
    </citation>
    <scope>NUCLEOTIDE SEQUENCE</scope>
    <source>
        <strain evidence="1">CCBAS 213</strain>
    </source>
</reference>
<evidence type="ECO:0000313" key="1">
    <source>
        <dbReference type="EMBL" id="KAK0443714.1"/>
    </source>
</evidence>
<sequence>MAEELMLIFRQIEGLDIEDQEHFKRDTYAYEKTNEYIMSLLSPEYMPPNIAASMKPARSVQSAGASAACKIKTVLTKKHKANSEPLPSSILSMTCHMKSDIETGIKVTLLSFLPPPISLRNEGLPIQAFSLCQELGTMLSPELLVEASQDSLKQYWTVMDTSVGRVQGTISSGCRHPPLLPHYSCRNACEASFTDFFFNSGDVPCFTSAHSHHSNTSLHLVNQYYLFMNNPQDPLYHKYEPIIPLLSFVISPEKTKLFLVRQAKKELAWYQHHQIAGNEALLQERMVEKSQLRHILAEHAGHMLKWSAGYAHALAVMDQKNRAFLKSTMKTEDVKYTLILSTPTIHWTLDVFNLRLTFLTTTGMWPSKLLSRRGCRRFYVTGSCQFIFIYTTITYATHAMQGYPAKVVLYGTLDLYDHKHLGSTSAEIAHPEQNCA</sequence>
<organism evidence="1 2">
    <name type="scientific">Armillaria tabescens</name>
    <name type="common">Ringless honey mushroom</name>
    <name type="synonym">Agaricus tabescens</name>
    <dbReference type="NCBI Taxonomy" id="1929756"/>
    <lineage>
        <taxon>Eukaryota</taxon>
        <taxon>Fungi</taxon>
        <taxon>Dikarya</taxon>
        <taxon>Basidiomycota</taxon>
        <taxon>Agaricomycotina</taxon>
        <taxon>Agaricomycetes</taxon>
        <taxon>Agaricomycetidae</taxon>
        <taxon>Agaricales</taxon>
        <taxon>Marasmiineae</taxon>
        <taxon>Physalacriaceae</taxon>
        <taxon>Desarmillaria</taxon>
    </lineage>
</organism>
<dbReference type="RefSeq" id="XP_060324839.1">
    <property type="nucleotide sequence ID" value="XM_060470131.1"/>
</dbReference>
<name>A0AA39JJP1_ARMTA</name>
<dbReference type="AlphaFoldDB" id="A0AA39JJP1"/>
<protein>
    <submittedName>
        <fullName evidence="1">Uncharacterized protein</fullName>
    </submittedName>
</protein>
<proteinExistence type="predicted"/>
<gene>
    <name evidence="1" type="ORF">EV420DRAFT_1484930</name>
</gene>
<comment type="caution">
    <text evidence="1">The sequence shown here is derived from an EMBL/GenBank/DDBJ whole genome shotgun (WGS) entry which is preliminary data.</text>
</comment>
<dbReference type="GeneID" id="85353679"/>
<accession>A0AA39JJP1</accession>
<dbReference type="Proteomes" id="UP001175211">
    <property type="component" value="Unassembled WGS sequence"/>
</dbReference>